<evidence type="ECO:0000256" key="1">
    <source>
        <dbReference type="SAM" id="MobiDB-lite"/>
    </source>
</evidence>
<feature type="compositionally biased region" description="Polar residues" evidence="1">
    <location>
        <begin position="33"/>
        <end position="57"/>
    </location>
</feature>
<dbReference type="EMBL" id="CP133615">
    <property type="protein sequence ID" value="WMV24531.1"/>
    <property type="molecule type" value="Genomic_DNA"/>
</dbReference>
<accession>A0AAF0TLZ0</accession>
<evidence type="ECO:0008006" key="4">
    <source>
        <dbReference type="Google" id="ProtNLM"/>
    </source>
</evidence>
<name>A0AAF0TLZ0_SOLVR</name>
<gene>
    <name evidence="2" type="ORF">MTR67_017916</name>
</gene>
<reference evidence="2" key="1">
    <citation type="submission" date="2023-08" db="EMBL/GenBank/DDBJ databases">
        <title>A de novo genome assembly of Solanum verrucosum Schlechtendal, a Mexican diploid species geographically isolated from the other diploid A-genome species in potato relatives.</title>
        <authorList>
            <person name="Hosaka K."/>
        </authorList>
    </citation>
    <scope>NUCLEOTIDE SEQUENCE</scope>
    <source>
        <tissue evidence="2">Young leaves</tissue>
    </source>
</reference>
<keyword evidence="3" id="KW-1185">Reference proteome</keyword>
<protein>
    <recommendedName>
        <fullName evidence="4">Gag-pol polyprotein</fullName>
    </recommendedName>
</protein>
<feature type="region of interest" description="Disordered" evidence="1">
    <location>
        <begin position="32"/>
        <end position="87"/>
    </location>
</feature>
<feature type="compositionally biased region" description="Low complexity" evidence="1">
    <location>
        <begin position="58"/>
        <end position="69"/>
    </location>
</feature>
<evidence type="ECO:0000313" key="3">
    <source>
        <dbReference type="Proteomes" id="UP001234989"/>
    </source>
</evidence>
<organism evidence="2 3">
    <name type="scientific">Solanum verrucosum</name>
    <dbReference type="NCBI Taxonomy" id="315347"/>
    <lineage>
        <taxon>Eukaryota</taxon>
        <taxon>Viridiplantae</taxon>
        <taxon>Streptophyta</taxon>
        <taxon>Embryophyta</taxon>
        <taxon>Tracheophyta</taxon>
        <taxon>Spermatophyta</taxon>
        <taxon>Magnoliopsida</taxon>
        <taxon>eudicotyledons</taxon>
        <taxon>Gunneridae</taxon>
        <taxon>Pentapetalae</taxon>
        <taxon>asterids</taxon>
        <taxon>lamiids</taxon>
        <taxon>Solanales</taxon>
        <taxon>Solanaceae</taxon>
        <taxon>Solanoideae</taxon>
        <taxon>Solaneae</taxon>
        <taxon>Solanum</taxon>
    </lineage>
</organism>
<dbReference type="Proteomes" id="UP001234989">
    <property type="component" value="Chromosome 4"/>
</dbReference>
<evidence type="ECO:0000313" key="2">
    <source>
        <dbReference type="EMBL" id="WMV24531.1"/>
    </source>
</evidence>
<sequence length="87" mass="10149">MLIGDMYIARMMIHLQRDEEDMLKDREEFLNKKANTTSNETGQQKTINGNHSYFQQRSSKPAPSSASAPTPRNRNDRRNYNSKIFRA</sequence>
<dbReference type="AlphaFoldDB" id="A0AAF0TLZ0"/>
<proteinExistence type="predicted"/>